<proteinExistence type="predicted"/>
<dbReference type="EMBL" id="CM045760">
    <property type="protein sequence ID" value="KAI8025772.1"/>
    <property type="molecule type" value="Genomic_DNA"/>
</dbReference>
<evidence type="ECO:0000313" key="2">
    <source>
        <dbReference type="Proteomes" id="UP001060215"/>
    </source>
</evidence>
<evidence type="ECO:0000313" key="1">
    <source>
        <dbReference type="EMBL" id="KAI8025772.1"/>
    </source>
</evidence>
<sequence length="198" mass="21946">MNNMLPSSECSSGCESGWTLYLEHSFLSSYPSNRNNNEFVDGKGIYSKGKRSPKNEDEEEDLSMVSDASSGPQIFHEDEYYGNGSNGCLNNAPIDATLPKKRGKRKKNRENPSRKVQEHPSSLDDTASSTVFNFSQRNCTLTNKQASKDNMSSSGFSQEGSATHFAGRSEFHKPFGFFQSSLSGNHLQQNQWFGGKMG</sequence>
<protein>
    <submittedName>
        <fullName evidence="1">Uncharacterized protein</fullName>
    </submittedName>
</protein>
<gene>
    <name evidence="1" type="ORF">LOK49_LG02G03332</name>
</gene>
<keyword evidence="2" id="KW-1185">Reference proteome</keyword>
<organism evidence="1 2">
    <name type="scientific">Camellia lanceoleosa</name>
    <dbReference type="NCBI Taxonomy" id="1840588"/>
    <lineage>
        <taxon>Eukaryota</taxon>
        <taxon>Viridiplantae</taxon>
        <taxon>Streptophyta</taxon>
        <taxon>Embryophyta</taxon>
        <taxon>Tracheophyta</taxon>
        <taxon>Spermatophyta</taxon>
        <taxon>Magnoliopsida</taxon>
        <taxon>eudicotyledons</taxon>
        <taxon>Gunneridae</taxon>
        <taxon>Pentapetalae</taxon>
        <taxon>asterids</taxon>
        <taxon>Ericales</taxon>
        <taxon>Theaceae</taxon>
        <taxon>Camellia</taxon>
    </lineage>
</organism>
<name>A0ACC0IIP5_9ERIC</name>
<reference evidence="1 2" key="1">
    <citation type="journal article" date="2022" name="Plant J.">
        <title>Chromosome-level genome of Camellia lanceoleosa provides a valuable resource for understanding genome evolution and self-incompatibility.</title>
        <authorList>
            <person name="Gong W."/>
            <person name="Xiao S."/>
            <person name="Wang L."/>
            <person name="Liao Z."/>
            <person name="Chang Y."/>
            <person name="Mo W."/>
            <person name="Hu G."/>
            <person name="Li W."/>
            <person name="Zhao G."/>
            <person name="Zhu H."/>
            <person name="Hu X."/>
            <person name="Ji K."/>
            <person name="Xiang X."/>
            <person name="Song Q."/>
            <person name="Yuan D."/>
            <person name="Jin S."/>
            <person name="Zhang L."/>
        </authorList>
    </citation>
    <scope>NUCLEOTIDE SEQUENCE [LARGE SCALE GENOMIC DNA]</scope>
    <source>
        <strain evidence="1">SQ_2022a</strain>
    </source>
</reference>
<accession>A0ACC0IIP5</accession>
<dbReference type="Proteomes" id="UP001060215">
    <property type="component" value="Chromosome 3"/>
</dbReference>
<comment type="caution">
    <text evidence="1">The sequence shown here is derived from an EMBL/GenBank/DDBJ whole genome shotgun (WGS) entry which is preliminary data.</text>
</comment>